<dbReference type="EMBL" id="AUSU01007678">
    <property type="protein sequence ID" value="EPS60287.1"/>
    <property type="molecule type" value="Genomic_DNA"/>
</dbReference>
<keyword evidence="2" id="KW-1185">Reference proteome</keyword>
<dbReference type="SUPFAM" id="SSF57938">
    <property type="entry name" value="DnaJ/Hsp40 cysteine-rich domain"/>
    <property type="match status" value="1"/>
</dbReference>
<dbReference type="Proteomes" id="UP000015453">
    <property type="component" value="Unassembled WGS sequence"/>
</dbReference>
<organism evidence="1 2">
    <name type="scientific">Genlisea aurea</name>
    <dbReference type="NCBI Taxonomy" id="192259"/>
    <lineage>
        <taxon>Eukaryota</taxon>
        <taxon>Viridiplantae</taxon>
        <taxon>Streptophyta</taxon>
        <taxon>Embryophyta</taxon>
        <taxon>Tracheophyta</taxon>
        <taxon>Spermatophyta</taxon>
        <taxon>Magnoliopsida</taxon>
        <taxon>eudicotyledons</taxon>
        <taxon>Gunneridae</taxon>
        <taxon>Pentapetalae</taxon>
        <taxon>asterids</taxon>
        <taxon>lamiids</taxon>
        <taxon>Lamiales</taxon>
        <taxon>Lentibulariaceae</taxon>
        <taxon>Genlisea</taxon>
    </lineage>
</organism>
<proteinExistence type="predicted"/>
<accession>S8DL87</accession>
<evidence type="ECO:0000313" key="1">
    <source>
        <dbReference type="EMBL" id="EPS60287.1"/>
    </source>
</evidence>
<protein>
    <submittedName>
        <fullName evidence="1">Uncharacterized protein</fullName>
    </submittedName>
</protein>
<sequence>CNICKGIGYYACKLCNGNGTIKWSPLHDPVFINPCVCPTCSGFKVQRCLNCVG</sequence>
<evidence type="ECO:0000313" key="2">
    <source>
        <dbReference type="Proteomes" id="UP000015453"/>
    </source>
</evidence>
<dbReference type="AlphaFoldDB" id="S8DL87"/>
<dbReference type="InterPro" id="IPR036410">
    <property type="entry name" value="HSP_DnaJ_Cys-rich_dom_sf"/>
</dbReference>
<name>S8DL87_9LAMI</name>
<dbReference type="OrthoDB" id="513013at2759"/>
<gene>
    <name evidence="1" type="ORF">M569_14519</name>
</gene>
<feature type="non-terminal residue" evidence="1">
    <location>
        <position position="53"/>
    </location>
</feature>
<comment type="caution">
    <text evidence="1">The sequence shown here is derived from an EMBL/GenBank/DDBJ whole genome shotgun (WGS) entry which is preliminary data.</text>
</comment>
<feature type="non-terminal residue" evidence="1">
    <location>
        <position position="1"/>
    </location>
</feature>
<reference evidence="1 2" key="1">
    <citation type="journal article" date="2013" name="BMC Genomics">
        <title>The miniature genome of a carnivorous plant Genlisea aurea contains a low number of genes and short non-coding sequences.</title>
        <authorList>
            <person name="Leushkin E.V."/>
            <person name="Sutormin R.A."/>
            <person name="Nabieva E.R."/>
            <person name="Penin A.A."/>
            <person name="Kondrashov A.S."/>
            <person name="Logacheva M.D."/>
        </authorList>
    </citation>
    <scope>NUCLEOTIDE SEQUENCE [LARGE SCALE GENOMIC DNA]</scope>
</reference>